<evidence type="ECO:0000256" key="1">
    <source>
        <dbReference type="ARBA" id="ARBA00006479"/>
    </source>
</evidence>
<gene>
    <name evidence="2" type="ORF">H6F44_21290</name>
</gene>
<protein>
    <submittedName>
        <fullName evidence="2">ROK family protein</fullName>
    </submittedName>
</protein>
<dbReference type="AlphaFoldDB" id="A0A926UXG8"/>
<evidence type="ECO:0000313" key="3">
    <source>
        <dbReference type="Proteomes" id="UP000631421"/>
    </source>
</evidence>
<dbReference type="Pfam" id="PF00480">
    <property type="entry name" value="ROK"/>
    <property type="match status" value="1"/>
</dbReference>
<dbReference type="EMBL" id="JACJPY010000126">
    <property type="protein sequence ID" value="MBD2152633.1"/>
    <property type="molecule type" value="Genomic_DNA"/>
</dbReference>
<dbReference type="SUPFAM" id="SSF53067">
    <property type="entry name" value="Actin-like ATPase domain"/>
    <property type="match status" value="1"/>
</dbReference>
<dbReference type="Gene3D" id="3.30.420.40">
    <property type="match status" value="2"/>
</dbReference>
<accession>A0A926UXG8</accession>
<dbReference type="RefSeq" id="WP_190353099.1">
    <property type="nucleotide sequence ID" value="NZ_JACJPY010000126.1"/>
</dbReference>
<comment type="caution">
    <text evidence="2">The sequence shown here is derived from an EMBL/GenBank/DDBJ whole genome shotgun (WGS) entry which is preliminary data.</text>
</comment>
<keyword evidence="3" id="KW-1185">Reference proteome</keyword>
<proteinExistence type="inferred from homology"/>
<dbReference type="PANTHER" id="PTHR18964:SF149">
    <property type="entry name" value="BIFUNCTIONAL UDP-N-ACETYLGLUCOSAMINE 2-EPIMERASE_N-ACETYLMANNOSAMINE KINASE"/>
    <property type="match status" value="1"/>
</dbReference>
<evidence type="ECO:0000313" key="2">
    <source>
        <dbReference type="EMBL" id="MBD2152633.1"/>
    </source>
</evidence>
<comment type="similarity">
    <text evidence="1">Belongs to the ROK (NagC/XylR) family.</text>
</comment>
<dbReference type="InterPro" id="IPR043129">
    <property type="entry name" value="ATPase_NBD"/>
</dbReference>
<reference evidence="2" key="1">
    <citation type="journal article" date="2015" name="ISME J.">
        <title>Draft Genome Sequence of Streptomyces incarnatus NRRL8089, which Produces the Nucleoside Antibiotic Sinefungin.</title>
        <authorList>
            <person name="Oshima K."/>
            <person name="Hattori M."/>
            <person name="Shimizu H."/>
            <person name="Fukuda K."/>
            <person name="Nemoto M."/>
            <person name="Inagaki K."/>
            <person name="Tamura T."/>
        </authorList>
    </citation>
    <scope>NUCLEOTIDE SEQUENCE</scope>
    <source>
        <strain evidence="2">FACHB-1277</strain>
    </source>
</reference>
<reference evidence="2" key="2">
    <citation type="submission" date="2020-08" db="EMBL/GenBank/DDBJ databases">
        <authorList>
            <person name="Chen M."/>
            <person name="Teng W."/>
            <person name="Zhao L."/>
            <person name="Hu C."/>
            <person name="Zhou Y."/>
            <person name="Han B."/>
            <person name="Song L."/>
            <person name="Shu W."/>
        </authorList>
    </citation>
    <scope>NUCLEOTIDE SEQUENCE</scope>
    <source>
        <strain evidence="2">FACHB-1277</strain>
    </source>
</reference>
<organism evidence="2 3">
    <name type="scientific">Pseudanabaena cinerea FACHB-1277</name>
    <dbReference type="NCBI Taxonomy" id="2949581"/>
    <lineage>
        <taxon>Bacteria</taxon>
        <taxon>Bacillati</taxon>
        <taxon>Cyanobacteriota</taxon>
        <taxon>Cyanophyceae</taxon>
        <taxon>Pseudanabaenales</taxon>
        <taxon>Pseudanabaenaceae</taxon>
        <taxon>Pseudanabaena</taxon>
        <taxon>Pseudanabaena cinerea</taxon>
    </lineage>
</organism>
<name>A0A926UXG8_9CYAN</name>
<sequence>MSLLTLAIDVGASSIKAILLHQNGTLASSRSQIATPHPATPDVAIAALCDLIDTMGHYDRISIGFPSVVERGVTRGAINLHPAWDGFDLGQTLRAKLAKPIRIANDADVQGYGAIAGQGVELVITLGTGFGSALFLNGALLPNLELGQHIWRDRHTYEDCLGQPALDQVGFDLWLDRLCQAIASLYKLFNFDKLYIGGGNARLLSTSDLNLAPNLLPKVAIVSNDLGLLGGLALWHDAQNFL</sequence>
<dbReference type="PANTHER" id="PTHR18964">
    <property type="entry name" value="ROK (REPRESSOR, ORF, KINASE) FAMILY"/>
    <property type="match status" value="1"/>
</dbReference>
<dbReference type="InterPro" id="IPR000600">
    <property type="entry name" value="ROK"/>
</dbReference>
<dbReference type="Proteomes" id="UP000631421">
    <property type="component" value="Unassembled WGS sequence"/>
</dbReference>